<protein>
    <submittedName>
        <fullName evidence="1">Uncharacterized protein</fullName>
    </submittedName>
</protein>
<proteinExistence type="predicted"/>
<accession>A0A1J4K238</accession>
<dbReference type="InterPro" id="IPR016024">
    <property type="entry name" value="ARM-type_fold"/>
</dbReference>
<gene>
    <name evidence="1" type="ORF">TRFO_27340</name>
</gene>
<dbReference type="GeneID" id="94840191"/>
<dbReference type="EMBL" id="MLAK01000772">
    <property type="protein sequence ID" value="OHT05026.1"/>
    <property type="molecule type" value="Genomic_DNA"/>
</dbReference>
<comment type="caution">
    <text evidence="1">The sequence shown here is derived from an EMBL/GenBank/DDBJ whole genome shotgun (WGS) entry which is preliminary data.</text>
</comment>
<evidence type="ECO:0000313" key="2">
    <source>
        <dbReference type="Proteomes" id="UP000179807"/>
    </source>
</evidence>
<dbReference type="VEuPathDB" id="TrichDB:TRFO_27340"/>
<dbReference type="Proteomes" id="UP000179807">
    <property type="component" value="Unassembled WGS sequence"/>
</dbReference>
<dbReference type="AlphaFoldDB" id="A0A1J4K238"/>
<reference evidence="1" key="1">
    <citation type="submission" date="2016-10" db="EMBL/GenBank/DDBJ databases">
        <authorList>
            <person name="Benchimol M."/>
            <person name="Almeida L.G."/>
            <person name="Vasconcelos A.T."/>
            <person name="Perreira-Neves A."/>
            <person name="Rosa I.A."/>
            <person name="Tasca T."/>
            <person name="Bogo M.R."/>
            <person name="de Souza W."/>
        </authorList>
    </citation>
    <scope>NUCLEOTIDE SEQUENCE [LARGE SCALE GENOMIC DNA]</scope>
    <source>
        <strain evidence="1">K</strain>
    </source>
</reference>
<dbReference type="RefSeq" id="XP_068358162.1">
    <property type="nucleotide sequence ID" value="XM_068505487.1"/>
</dbReference>
<evidence type="ECO:0000313" key="1">
    <source>
        <dbReference type="EMBL" id="OHT05026.1"/>
    </source>
</evidence>
<sequence length="593" mass="68075">MKGSKDKKKEKTLSERDESIKSELQKYVKALSTILSVTKKIEVDPLSKVSYFNQAIDSIGLIISSDFVVKKEIEFNTSKTFNLKHLGAIQYTTSILQNIFDLPILYSKCTRIAAIRQIGKIFRRIGSLKNQKYVRCLLSTSRFLQTRLFASLELPTDITCAYLFAIGRMAVDSVLQDILIKTVETFITNFNKYSIDIQIAVCKAAQYIEQPTEKVIRLMNDLANNRKTDSVLSSVGAATYLKLEIQMKNSSKVNIVVDKISSILESENDYEVKSSLKMIYFIVSNNNSKKEKLFPVLMDFINSDAKYQRDYALYILTKLEVEVKDDEYIQELATICIHHFNYSNNNNKVPLKHIIKAASLIASHYKNYTAQISKITEDYIKNHVSVSKSLFLIKTMFSESEISKFEADEIEETCETDPFEGYEQSLPKLSPHISTVLDWRDRLTSSPQLKPLYTFEFKVPQIGYNKTSEWFSPPTGFQIYEDVVACFTMCCVTPTKSDLTIPAFIRHLSDKQRAKERVPVTWEQVSNILGQYSVLNYVQLFYALCMTPPDKFDAALLKEILTELHHVLETLLKMKQDKNVKRTPQVEPPKRSH</sequence>
<name>A0A1J4K238_9EUKA</name>
<dbReference type="SUPFAM" id="SSF48371">
    <property type="entry name" value="ARM repeat"/>
    <property type="match status" value="1"/>
</dbReference>
<keyword evidence="2" id="KW-1185">Reference proteome</keyword>
<organism evidence="1 2">
    <name type="scientific">Tritrichomonas foetus</name>
    <dbReference type="NCBI Taxonomy" id="1144522"/>
    <lineage>
        <taxon>Eukaryota</taxon>
        <taxon>Metamonada</taxon>
        <taxon>Parabasalia</taxon>
        <taxon>Tritrichomonadida</taxon>
        <taxon>Tritrichomonadidae</taxon>
        <taxon>Tritrichomonas</taxon>
    </lineage>
</organism>